<dbReference type="RefSeq" id="XP_041552681.1">
    <property type="nucleotide sequence ID" value="XM_041699614.1"/>
</dbReference>
<sequence length="461" mass="51651">MRPLKLIHLLTLSLTPSVALSQPEVITRDVCILGGGGTGSYAAVQLKERNHSVVVVEQKNRLGGHSDTLYLPTGEYIDYGIRAYFNDKSVRDFFNQLNVDYELFRPGAISTQYVNLRTGRRVDYNIDLLDTIRGMIRYRAALEPFDYLSTGAYYLPDEVPEALLRPFREFVEEHSLQGALELIYTFTDALGDILATPLLFVIQLFGTSHINALLQGPYIRPKNGTAAIFRAAASYIDEYRNILYEANVTRTIRNSNGVELNVDTPGGSKLIRAKKLLVTFPPILQKLQGFDLDQNELSIFSKLVHVAYHAAVLNNTGIPDGLNIFNMDPNNQPGSLPVAPFECILDYSGAPGYYRTRIVGADNFTEVDSRQLVLDDLRRMGDAGTFPIHESPDIVAFASHTPTSVTVSVDDVRDGFYKRLNALQGQRSTYYTGYSFCTDYSAQLWNYTRSIVDMVESELFD</sequence>
<evidence type="ECO:0008006" key="4">
    <source>
        <dbReference type="Google" id="ProtNLM"/>
    </source>
</evidence>
<reference evidence="2" key="1">
    <citation type="submission" date="2021-01" db="EMBL/GenBank/DDBJ databases">
        <authorList>
            <consortium name="Aspergillus puulaauensis MK2 genome sequencing consortium"/>
            <person name="Kazuki M."/>
            <person name="Futagami T."/>
        </authorList>
    </citation>
    <scope>NUCLEOTIDE SEQUENCE</scope>
    <source>
        <strain evidence="2">MK2</strain>
    </source>
</reference>
<dbReference type="OrthoDB" id="68575at2759"/>
<accession>A0A7R8AJD3</accession>
<dbReference type="InterPro" id="IPR036188">
    <property type="entry name" value="FAD/NAD-bd_sf"/>
</dbReference>
<dbReference type="AlphaFoldDB" id="A0A7R8AJD3"/>
<dbReference type="KEGG" id="apuu:APUU_20919S"/>
<evidence type="ECO:0000256" key="1">
    <source>
        <dbReference type="SAM" id="SignalP"/>
    </source>
</evidence>
<dbReference type="Gene3D" id="1.10.405.20">
    <property type="match status" value="1"/>
</dbReference>
<dbReference type="Gene3D" id="3.50.50.60">
    <property type="entry name" value="FAD/NAD(P)-binding domain"/>
    <property type="match status" value="1"/>
</dbReference>
<dbReference type="SUPFAM" id="SSF51905">
    <property type="entry name" value="FAD/NAD(P)-binding domain"/>
    <property type="match status" value="1"/>
</dbReference>
<protein>
    <recommendedName>
        <fullName evidence="4">Amine oxidase domain-containing protein</fullName>
    </recommendedName>
</protein>
<keyword evidence="1" id="KW-0732">Signal</keyword>
<dbReference type="Gene3D" id="3.30.70.1990">
    <property type="match status" value="1"/>
</dbReference>
<organism evidence="2 3">
    <name type="scientific">Aspergillus puulaauensis</name>
    <dbReference type="NCBI Taxonomy" id="1220207"/>
    <lineage>
        <taxon>Eukaryota</taxon>
        <taxon>Fungi</taxon>
        <taxon>Dikarya</taxon>
        <taxon>Ascomycota</taxon>
        <taxon>Pezizomycotina</taxon>
        <taxon>Eurotiomycetes</taxon>
        <taxon>Eurotiomycetidae</taxon>
        <taxon>Eurotiales</taxon>
        <taxon>Aspergillaceae</taxon>
        <taxon>Aspergillus</taxon>
    </lineage>
</organism>
<proteinExistence type="predicted"/>
<dbReference type="Pfam" id="PF13450">
    <property type="entry name" value="NAD_binding_8"/>
    <property type="match status" value="1"/>
</dbReference>
<evidence type="ECO:0000313" key="2">
    <source>
        <dbReference type="EMBL" id="BCS20487.1"/>
    </source>
</evidence>
<feature type="chain" id="PRO_5030951573" description="Amine oxidase domain-containing protein" evidence="1">
    <location>
        <begin position="22"/>
        <end position="461"/>
    </location>
</feature>
<dbReference type="GeneID" id="64970492"/>
<reference evidence="2" key="2">
    <citation type="submission" date="2021-02" db="EMBL/GenBank/DDBJ databases">
        <title>Aspergillus puulaauensis MK2 genome sequence.</title>
        <authorList>
            <person name="Futagami T."/>
            <person name="Mori K."/>
            <person name="Kadooka C."/>
            <person name="Tanaka T."/>
        </authorList>
    </citation>
    <scope>NUCLEOTIDE SEQUENCE</scope>
    <source>
        <strain evidence="2">MK2</strain>
    </source>
</reference>
<dbReference type="Proteomes" id="UP000654913">
    <property type="component" value="Chromosome 2"/>
</dbReference>
<name>A0A7R8AJD3_9EURO</name>
<gene>
    <name evidence="2" type="ORF">APUU_20919S</name>
</gene>
<keyword evidence="3" id="KW-1185">Reference proteome</keyword>
<feature type="signal peptide" evidence="1">
    <location>
        <begin position="1"/>
        <end position="21"/>
    </location>
</feature>
<dbReference type="EMBL" id="AP024444">
    <property type="protein sequence ID" value="BCS20487.1"/>
    <property type="molecule type" value="Genomic_DNA"/>
</dbReference>
<evidence type="ECO:0000313" key="3">
    <source>
        <dbReference type="Proteomes" id="UP000654913"/>
    </source>
</evidence>